<evidence type="ECO:0000313" key="1">
    <source>
        <dbReference type="EMBL" id="SUZ75002.1"/>
    </source>
</evidence>
<evidence type="ECO:0008006" key="2">
    <source>
        <dbReference type="Google" id="ProtNLM"/>
    </source>
</evidence>
<dbReference type="InterPro" id="IPR016181">
    <property type="entry name" value="Acyl_CoA_acyltransferase"/>
</dbReference>
<dbReference type="InterPro" id="IPR038764">
    <property type="entry name" value="GNAT_N_AcTrfase_prd"/>
</dbReference>
<dbReference type="SUPFAM" id="SSF55729">
    <property type="entry name" value="Acyl-CoA N-acyltransferases (Nat)"/>
    <property type="match status" value="1"/>
</dbReference>
<gene>
    <name evidence="1" type="ORF">METZ01_LOCUS27856</name>
</gene>
<proteinExistence type="predicted"/>
<sequence length="277" mass="31786">MEYQDLTSLEEFRSVVELEKQVWEYTDAEDVVPVPILAVNVKRGGILIGAFDESHEMVGFVYSLPGIRRDQLTQWSHMLGVIEHQRSAGIGKQLKFQQRVRALQMGVDLIEWTFDPLQAMNAHLNFCKLGVIVSEYEENIYGESSSPLHSGTPTDRLVAEWWIRTDRVEQLVAGSKRPANSKAAIVPNEFLNETEVVDGWLACKDVNLQSGSTELHLEIPRDFSNMQVQVPELAKHWRMTVRELFKTYFSQGYLAVDFVLDRVAGRGWYVLRRSEER</sequence>
<organism evidence="1">
    <name type="scientific">marine metagenome</name>
    <dbReference type="NCBI Taxonomy" id="408172"/>
    <lineage>
        <taxon>unclassified sequences</taxon>
        <taxon>metagenomes</taxon>
        <taxon>ecological metagenomes</taxon>
    </lineage>
</organism>
<dbReference type="PANTHER" id="PTHR41700:SF1">
    <property type="entry name" value="N-ACETYLTRANSFERASE DOMAIN-CONTAINING PROTEIN"/>
    <property type="match status" value="1"/>
</dbReference>
<name>A0A381Q6R4_9ZZZZ</name>
<dbReference type="AlphaFoldDB" id="A0A381Q6R4"/>
<accession>A0A381Q6R4</accession>
<dbReference type="Gene3D" id="3.40.630.30">
    <property type="match status" value="1"/>
</dbReference>
<dbReference type="EMBL" id="UINC01001229">
    <property type="protein sequence ID" value="SUZ75002.1"/>
    <property type="molecule type" value="Genomic_DNA"/>
</dbReference>
<dbReference type="PANTHER" id="PTHR41700">
    <property type="entry name" value="GCN5-RELATED N-ACETYLTRANSFERASE"/>
    <property type="match status" value="1"/>
</dbReference>
<protein>
    <recommendedName>
        <fullName evidence="2">N-acetyltransferase domain-containing protein</fullName>
    </recommendedName>
</protein>
<reference evidence="1" key="1">
    <citation type="submission" date="2018-05" db="EMBL/GenBank/DDBJ databases">
        <authorList>
            <person name="Lanie J.A."/>
            <person name="Ng W.-L."/>
            <person name="Kazmierczak K.M."/>
            <person name="Andrzejewski T.M."/>
            <person name="Davidsen T.M."/>
            <person name="Wayne K.J."/>
            <person name="Tettelin H."/>
            <person name="Glass J.I."/>
            <person name="Rusch D."/>
            <person name="Podicherti R."/>
            <person name="Tsui H.-C.T."/>
            <person name="Winkler M.E."/>
        </authorList>
    </citation>
    <scope>NUCLEOTIDE SEQUENCE</scope>
</reference>